<sequence length="448" mass="50626">MDDELEQLRYEHLDVDHCIYVRQGRPEVAMAAIHVDDMQLGAMKGRIEGVKKEIGMRFNITDLGETRQIVGIQAEPDDETDRLIHPYQSVIRSLMYAVLGMRSDIAYAVQHLSQFCSALMQMHWTTVKCIMRYLNGTLGVSIKYGLHAKVQDLELIGYSDADWAEDANDCKSVSGYVFLFSGSPITWSSKKQLTIALSSMEAEYMAMSHAAREVLWLRNLLTELDIVQKSGTLVNVDNQGAIAYSKLNIFHRHSKHIDIWHHFIHDCIEVNEVKVIYCATNDNIADLFTKPLARERHEELIRLLAYDSGDCEQCLPNSPLSSLFLTAPTGNEMISEDPKEMPNELSKTDAESTTCYQAYTDQLNIGKATAQEMWTQLRDDHSKPGLAAIYAEFKSTIDLQIPANQNPAPPIAKLQEHIECINTASKHTDILEFIHRMLLTSKALAYAD</sequence>
<dbReference type="Proteomes" id="UP001148662">
    <property type="component" value="Unassembled WGS sequence"/>
</dbReference>
<evidence type="ECO:0000313" key="1">
    <source>
        <dbReference type="EMBL" id="KAJ3559245.1"/>
    </source>
</evidence>
<protein>
    <submittedName>
        <fullName evidence="1">Uncharacterized protein</fullName>
    </submittedName>
</protein>
<proteinExistence type="predicted"/>
<comment type="caution">
    <text evidence="1">The sequence shown here is derived from an EMBL/GenBank/DDBJ whole genome shotgun (WGS) entry which is preliminary data.</text>
</comment>
<evidence type="ECO:0000313" key="2">
    <source>
        <dbReference type="Proteomes" id="UP001148662"/>
    </source>
</evidence>
<accession>A0ACC1TEK0</accession>
<name>A0ACC1TEK0_9APHY</name>
<organism evidence="1 2">
    <name type="scientific">Phlebia brevispora</name>
    <dbReference type="NCBI Taxonomy" id="194682"/>
    <lineage>
        <taxon>Eukaryota</taxon>
        <taxon>Fungi</taxon>
        <taxon>Dikarya</taxon>
        <taxon>Basidiomycota</taxon>
        <taxon>Agaricomycotina</taxon>
        <taxon>Agaricomycetes</taxon>
        <taxon>Polyporales</taxon>
        <taxon>Meruliaceae</taxon>
        <taxon>Phlebia</taxon>
    </lineage>
</organism>
<dbReference type="EMBL" id="JANHOG010000037">
    <property type="protein sequence ID" value="KAJ3559245.1"/>
    <property type="molecule type" value="Genomic_DNA"/>
</dbReference>
<reference evidence="1" key="1">
    <citation type="submission" date="2022-07" db="EMBL/GenBank/DDBJ databases">
        <title>Genome Sequence of Phlebia brevispora.</title>
        <authorList>
            <person name="Buettner E."/>
        </authorList>
    </citation>
    <scope>NUCLEOTIDE SEQUENCE</scope>
    <source>
        <strain evidence="1">MPL23</strain>
    </source>
</reference>
<keyword evidence="2" id="KW-1185">Reference proteome</keyword>
<gene>
    <name evidence="1" type="ORF">NM688_g454</name>
</gene>